<reference evidence="4" key="1">
    <citation type="submission" date="2014-09" db="EMBL/GenBank/DDBJ databases">
        <authorList>
            <person name="Mudge J."/>
            <person name="Ramaraj T."/>
            <person name="Lindquist I.E."/>
            <person name="Bharti A.K."/>
            <person name="Sundararajan A."/>
            <person name="Cameron C.T."/>
            <person name="Woodward J.E."/>
            <person name="May G.D."/>
            <person name="Brubaker C."/>
            <person name="Broadhvest J."/>
            <person name="Wilkins T.A."/>
        </authorList>
    </citation>
    <scope>NUCLEOTIDE SEQUENCE</scope>
    <source>
        <strain evidence="4">cv. AKA8401</strain>
    </source>
</reference>
<name>A0A0B0NQ94_GOSAR</name>
<dbReference type="InterPro" id="IPR003440">
    <property type="entry name" value="Glyco_trans_48_dom"/>
</dbReference>
<dbReference type="Pfam" id="PF02364">
    <property type="entry name" value="Glucan_synthase"/>
    <property type="match status" value="2"/>
</dbReference>
<dbReference type="GO" id="GO:0006075">
    <property type="term" value="P:(1-&gt;3)-beta-D-glucan biosynthetic process"/>
    <property type="evidence" value="ECO:0007669"/>
    <property type="project" value="InterPro"/>
</dbReference>
<evidence type="ECO:0000313" key="3">
    <source>
        <dbReference type="EMBL" id="KHG15030.1"/>
    </source>
</evidence>
<dbReference type="EMBL" id="KN402839">
    <property type="protein sequence ID" value="KHG15030.1"/>
    <property type="molecule type" value="Genomic_DNA"/>
</dbReference>
<dbReference type="PANTHER" id="PTHR12741">
    <property type="entry name" value="LYST-INTERACTING PROTEIN LIP5 DOPAMINE RESPONSIVE PROTEIN DRG-1"/>
    <property type="match status" value="1"/>
</dbReference>
<dbReference type="GO" id="GO:0000148">
    <property type="term" value="C:1,3-beta-D-glucan synthase complex"/>
    <property type="evidence" value="ECO:0007669"/>
    <property type="project" value="InterPro"/>
</dbReference>
<dbReference type="Proteomes" id="UP000032142">
    <property type="component" value="Unassembled WGS sequence"/>
</dbReference>
<evidence type="ECO:0000313" key="4">
    <source>
        <dbReference type="Proteomes" id="UP000032142"/>
    </source>
</evidence>
<protein>
    <submittedName>
        <fullName evidence="3">Callose synthase 7-like protein</fullName>
    </submittedName>
</protein>
<dbReference type="GO" id="GO:0005886">
    <property type="term" value="C:plasma membrane"/>
    <property type="evidence" value="ECO:0007669"/>
    <property type="project" value="TreeGrafter"/>
</dbReference>
<evidence type="ECO:0000256" key="1">
    <source>
        <dbReference type="SAM" id="Phobius"/>
    </source>
</evidence>
<dbReference type="GO" id="GO:0003843">
    <property type="term" value="F:1,3-beta-D-glucan synthase activity"/>
    <property type="evidence" value="ECO:0007669"/>
    <property type="project" value="InterPro"/>
</dbReference>
<feature type="domain" description="Glycosyl transferase 48" evidence="2">
    <location>
        <begin position="45"/>
        <end position="259"/>
    </location>
</feature>
<feature type="transmembrane region" description="Helical" evidence="1">
    <location>
        <begin position="213"/>
        <end position="237"/>
    </location>
</feature>
<feature type="transmembrane region" description="Helical" evidence="1">
    <location>
        <begin position="508"/>
        <end position="526"/>
    </location>
</feature>
<feature type="transmembrane region" description="Helical" evidence="1">
    <location>
        <begin position="361"/>
        <end position="383"/>
    </location>
</feature>
<keyword evidence="1" id="KW-1133">Transmembrane helix</keyword>
<sequence>MIMYPSLRVAYIDEVDEALKEKTEGKTEKVYYSVLIKGDTINYSERDNYFEEAFKMRNVLEEFPHSHGAQKPTILGLREHVFTGSVSSLAWFMSNQEFSFVTIGQRFLASPLRVRFHYGHPDIFDRIFHITRGGISKASKTINLSEDIFAGFNSTLRLGSVTHHDYMQVGKGRDVGMNQISLFEAKVANGNGEQTLTRDVHRLGCHFDFFRMLSFYCTTVGFYFNSLVTVLIVYIFLYGRLYMVMTGLEREILEDPQIKNNNALEAALVTQSFIQMGMLLLQLSSVFFTFQLGTKAHYFGKTILHGGSKYRATGRGFVVQHSKFADNYRLYSRSHFVKALELGLLLVIYEVYGESYRNSSLYLFITFSMWFLVGSWLFAPFIFNPSGFEWQKTVNDWTDWKWWMGIRGGVGIQPENSWESWWDEEQEHLRYTSIRGRVLEILLALRFFVYQYGIVYHFDIAHHSRSLLVYGLSWCAVLVILIVPKIVSVRRLQMFHMDLQLPLRMLKGLLFLILLVVMIILFKFCGLTLSDLFASILAFMPTGWAFILVGQACRPCLHKLLWEPIKEVARAYDFMMGLLLFTPIAFLSWLPAVNEFQTRILFNQAFSRGLHISMILAGKKDGGASVN</sequence>
<feature type="transmembrane region" description="Helical" evidence="1">
    <location>
        <begin position="467"/>
        <end position="487"/>
    </location>
</feature>
<evidence type="ECO:0000259" key="2">
    <source>
        <dbReference type="Pfam" id="PF02364"/>
    </source>
</evidence>
<keyword evidence="1" id="KW-0472">Membrane</keyword>
<feature type="transmembrane region" description="Helical" evidence="1">
    <location>
        <begin position="571"/>
        <end position="590"/>
    </location>
</feature>
<organism evidence="3 4">
    <name type="scientific">Gossypium arboreum</name>
    <name type="common">Tree cotton</name>
    <name type="synonym">Gossypium nanking</name>
    <dbReference type="NCBI Taxonomy" id="29729"/>
    <lineage>
        <taxon>Eukaryota</taxon>
        <taxon>Viridiplantae</taxon>
        <taxon>Streptophyta</taxon>
        <taxon>Embryophyta</taxon>
        <taxon>Tracheophyta</taxon>
        <taxon>Spermatophyta</taxon>
        <taxon>Magnoliopsida</taxon>
        <taxon>eudicotyledons</taxon>
        <taxon>Gunneridae</taxon>
        <taxon>Pentapetalae</taxon>
        <taxon>rosids</taxon>
        <taxon>malvids</taxon>
        <taxon>Malvales</taxon>
        <taxon>Malvaceae</taxon>
        <taxon>Malvoideae</taxon>
        <taxon>Gossypium</taxon>
    </lineage>
</organism>
<proteinExistence type="predicted"/>
<gene>
    <name evidence="3" type="ORF">F383_04124</name>
</gene>
<keyword evidence="4" id="KW-1185">Reference proteome</keyword>
<accession>A0A0B0NQ94</accession>
<keyword evidence="1" id="KW-0812">Transmembrane</keyword>
<dbReference type="PANTHER" id="PTHR12741:SF51">
    <property type="entry name" value="1,3-BETA-GLUCAN SYNTHASE"/>
    <property type="match status" value="1"/>
</dbReference>
<feature type="domain" description="Glycosyl transferase 48" evidence="2">
    <location>
        <begin position="269"/>
        <end position="439"/>
    </location>
</feature>
<dbReference type="AlphaFoldDB" id="A0A0B0NQ94"/>